<dbReference type="GO" id="GO:0005576">
    <property type="term" value="C:extracellular region"/>
    <property type="evidence" value="ECO:0007669"/>
    <property type="project" value="UniProtKB-SubCell"/>
</dbReference>
<dbReference type="GO" id="GO:0005975">
    <property type="term" value="P:carbohydrate metabolic process"/>
    <property type="evidence" value="ECO:0007669"/>
    <property type="project" value="InterPro"/>
</dbReference>
<name>K3X8E7_GLOUD</name>
<keyword evidence="19" id="KW-1185">Reference proteome</keyword>
<dbReference type="Pfam" id="PF00703">
    <property type="entry name" value="Glyco_hydro_2"/>
    <property type="match status" value="1"/>
</dbReference>
<dbReference type="GO" id="GO:0004567">
    <property type="term" value="F:beta-mannosidase activity"/>
    <property type="evidence" value="ECO:0007669"/>
    <property type="project" value="UniProtKB-EC"/>
</dbReference>
<dbReference type="InterPro" id="IPR006102">
    <property type="entry name" value="Ig-like_GH2"/>
</dbReference>
<evidence type="ECO:0000259" key="17">
    <source>
        <dbReference type="Pfam" id="PF22666"/>
    </source>
</evidence>
<evidence type="ECO:0000256" key="9">
    <source>
        <dbReference type="ARBA" id="ARBA00023295"/>
    </source>
</evidence>
<evidence type="ECO:0000259" key="14">
    <source>
        <dbReference type="Pfam" id="PF00703"/>
    </source>
</evidence>
<evidence type="ECO:0000313" key="19">
    <source>
        <dbReference type="Proteomes" id="UP000019132"/>
    </source>
</evidence>
<dbReference type="Pfam" id="PF17786">
    <property type="entry name" value="Mannosidase_ig"/>
    <property type="match status" value="1"/>
</dbReference>
<proteinExistence type="inferred from homology"/>
<dbReference type="InterPro" id="IPR008979">
    <property type="entry name" value="Galactose-bd-like_sf"/>
</dbReference>
<dbReference type="InterPro" id="IPR041625">
    <property type="entry name" value="Beta-mannosidase_Ig"/>
</dbReference>
<feature type="domain" description="Glycoside hydrolase family 2 immunoglobulin-like beta-sandwich" evidence="14">
    <location>
        <begin position="233"/>
        <end position="326"/>
    </location>
</feature>
<reference evidence="19" key="1">
    <citation type="journal article" date="2010" name="Genome Biol.">
        <title>Genome sequence of the necrotrophic plant pathogen Pythium ultimum reveals original pathogenicity mechanisms and effector repertoire.</title>
        <authorList>
            <person name="Levesque C.A."/>
            <person name="Brouwer H."/>
            <person name="Cano L."/>
            <person name="Hamilton J.P."/>
            <person name="Holt C."/>
            <person name="Huitema E."/>
            <person name="Raffaele S."/>
            <person name="Robideau G.P."/>
            <person name="Thines M."/>
            <person name="Win J."/>
            <person name="Zerillo M.M."/>
            <person name="Beakes G.W."/>
            <person name="Boore J.L."/>
            <person name="Busam D."/>
            <person name="Dumas B."/>
            <person name="Ferriera S."/>
            <person name="Fuerstenberg S.I."/>
            <person name="Gachon C.M."/>
            <person name="Gaulin E."/>
            <person name="Govers F."/>
            <person name="Grenville-Briggs L."/>
            <person name="Horner N."/>
            <person name="Hostetler J."/>
            <person name="Jiang R.H."/>
            <person name="Johnson J."/>
            <person name="Krajaejun T."/>
            <person name="Lin H."/>
            <person name="Meijer H.J."/>
            <person name="Moore B."/>
            <person name="Morris P."/>
            <person name="Phuntmart V."/>
            <person name="Puiu D."/>
            <person name="Shetty J."/>
            <person name="Stajich J.E."/>
            <person name="Tripathy S."/>
            <person name="Wawra S."/>
            <person name="van West P."/>
            <person name="Whitty B.R."/>
            <person name="Coutinho P.M."/>
            <person name="Henrissat B."/>
            <person name="Martin F."/>
            <person name="Thomas P.D."/>
            <person name="Tyler B.M."/>
            <person name="De Vries R.P."/>
            <person name="Kamoun S."/>
            <person name="Yandell M."/>
            <person name="Tisserat N."/>
            <person name="Buell C.R."/>
        </authorList>
    </citation>
    <scope>NUCLEOTIDE SEQUENCE</scope>
    <source>
        <strain evidence="19">DAOM:BR144</strain>
    </source>
</reference>
<dbReference type="VEuPathDB" id="FungiDB:PYU1_G013467"/>
<comment type="pathway">
    <text evidence="3">Glycan metabolism; N-glycan degradation.</text>
</comment>
<organism evidence="18 19">
    <name type="scientific">Globisporangium ultimum (strain ATCC 200006 / CBS 805.95 / DAOM BR144)</name>
    <name type="common">Pythium ultimum</name>
    <dbReference type="NCBI Taxonomy" id="431595"/>
    <lineage>
        <taxon>Eukaryota</taxon>
        <taxon>Sar</taxon>
        <taxon>Stramenopiles</taxon>
        <taxon>Oomycota</taxon>
        <taxon>Peronosporomycetes</taxon>
        <taxon>Pythiales</taxon>
        <taxon>Pythiaceae</taxon>
        <taxon>Globisporangium</taxon>
    </lineage>
</organism>
<dbReference type="EMBL" id="GL376593">
    <property type="status" value="NOT_ANNOTATED_CDS"/>
    <property type="molecule type" value="Genomic_DNA"/>
</dbReference>
<dbReference type="SUPFAM" id="SSF49785">
    <property type="entry name" value="Galactose-binding domain-like"/>
    <property type="match status" value="1"/>
</dbReference>
<comment type="catalytic activity">
    <reaction evidence="1">
        <text>Hydrolysis of terminal, non-reducing beta-D-mannose residues in beta-D-mannosides.</text>
        <dbReference type="EC" id="3.2.1.25"/>
    </reaction>
</comment>
<dbReference type="InterPro" id="IPR013783">
    <property type="entry name" value="Ig-like_fold"/>
</dbReference>
<dbReference type="GO" id="GO:0006516">
    <property type="term" value="P:glycoprotein catabolic process"/>
    <property type="evidence" value="ECO:0007669"/>
    <property type="project" value="TreeGrafter"/>
</dbReference>
<dbReference type="OMA" id="KRQWKGP"/>
<evidence type="ECO:0000256" key="6">
    <source>
        <dbReference type="ARBA" id="ARBA00022525"/>
    </source>
</evidence>
<evidence type="ECO:0000256" key="4">
    <source>
        <dbReference type="ARBA" id="ARBA00011738"/>
    </source>
</evidence>
<feature type="domain" description="Beta-mannosidase-like galactose-binding" evidence="17">
    <location>
        <begin position="29"/>
        <end position="202"/>
    </location>
</feature>
<dbReference type="Pfam" id="PF17753">
    <property type="entry name" value="Ig_mannosidase"/>
    <property type="match status" value="1"/>
</dbReference>
<evidence type="ECO:0000256" key="1">
    <source>
        <dbReference type="ARBA" id="ARBA00000829"/>
    </source>
</evidence>
<dbReference type="Gene3D" id="3.20.20.80">
    <property type="entry name" value="Glycosidases"/>
    <property type="match status" value="1"/>
</dbReference>
<comment type="subcellular location">
    <subcellularLocation>
        <location evidence="2">Secreted</location>
    </subcellularLocation>
</comment>
<dbReference type="InterPro" id="IPR017853">
    <property type="entry name" value="GH"/>
</dbReference>
<dbReference type="EC" id="3.2.1.25" evidence="5"/>
<dbReference type="InterPro" id="IPR050887">
    <property type="entry name" value="Beta-mannosidase_GH2"/>
</dbReference>
<dbReference type="eggNOG" id="KOG2230">
    <property type="taxonomic scope" value="Eukaryota"/>
</dbReference>
<keyword evidence="8" id="KW-0325">Glycoprotein</keyword>
<feature type="signal peptide" evidence="13">
    <location>
        <begin position="1"/>
        <end position="21"/>
    </location>
</feature>
<dbReference type="FunFam" id="3.20.20.80:FF:000050">
    <property type="entry name" value="Beta-mannosidase B"/>
    <property type="match status" value="1"/>
</dbReference>
<dbReference type="Proteomes" id="UP000019132">
    <property type="component" value="Unassembled WGS sequence"/>
</dbReference>
<keyword evidence="13" id="KW-0732">Signal</keyword>
<evidence type="ECO:0000259" key="16">
    <source>
        <dbReference type="Pfam" id="PF17786"/>
    </source>
</evidence>
<reference evidence="19" key="2">
    <citation type="submission" date="2010-04" db="EMBL/GenBank/DDBJ databases">
        <authorList>
            <person name="Buell R."/>
            <person name="Hamilton J."/>
            <person name="Hostetler J."/>
        </authorList>
    </citation>
    <scope>NUCLEOTIDE SEQUENCE [LARGE SCALE GENOMIC DNA]</scope>
    <source>
        <strain evidence="19">DAOM:BR144</strain>
    </source>
</reference>
<dbReference type="Pfam" id="PF22666">
    <property type="entry name" value="Glyco_hydro_2_N2"/>
    <property type="match status" value="1"/>
</dbReference>
<sequence>MATNVLLPLLLLAWSSAFGAAQKLPLTTWRFQSHNGSIRIENASVPGTSHMHLQDAGLIQDPYLRFNEREYQWVAKETWVYETQFTVSDGDALQNSKLVFETLDGIAHVFVNDKHVAWTVDSFMSYAFQVERLLVRGTNAVKVKFVPPLDYALIQSEHYPYFVPATQNFNTWAEPTHRSFIRKAGSDFGWDWGPAFATSGIAGNVYLEFGASAPELKNLNVIQEFPQGEHNLSVVQLTIQVSVDGKGSQHENVTFELFVNDVLQASEVTSVSPGQTEENAVKLSYILENPILWWPNGYGEPYLYDVKVIARNERFNTSISHKAGVRHVALIQDDTVAGNTSGKTFYFKINQVPIFVKGANWIPTDSFPTRVQASNVKQLIRSAYEANMNMIRVWGGGRYESDDFYSECDRLGMLVWQELMFACGMYPRDRGFLELVNEEVKMQVKRLRKYTSIAIWGGNNENENMMEQFAEQDFMPPGTKFNRDIAVADYSKLFVDLIQPIFSSLDSSRPFVDTSPSNGLYSMDPYVKRWGEVNGIAYGDVHFYNYASDCQDPKTFPHARFISEFGFQSAPSKASLLEVSSDEDWGSFHSFWKFLKFRERHENGTAQMLNQLQRRFAVPFPFSDEMWLSIPYSSRSSGSEFGFSVPERVDSYLYLTQIQQALCYQTAIRTWRRGKNADLGMTMGILYWQLNDIWQGTSWSSVEFSGRWKSLHYFVRREFAPFIMSVHEDSASDRIEVYGVSDIPKNLDVEVVYELRKTKCGSVVKNITDTLALSPLESKKVQTFGVDELLAHKETSCTRKSCFLYVRCYSKAPETADSPSLCDDVYHFFAPYKSLHLEKGVVEVVSVKASSSTSFAVTIRSSGFLALFVEVQSSYSRGFWSENSFLMLPRQTKELIFTGFDDVQPSIDDFKKSLDVKWLQKIYEDAPFSAAVE</sequence>
<evidence type="ECO:0000256" key="5">
    <source>
        <dbReference type="ARBA" id="ARBA00012754"/>
    </source>
</evidence>
<evidence type="ECO:0000256" key="12">
    <source>
        <dbReference type="ARBA" id="ARBA00041614"/>
    </source>
</evidence>
<evidence type="ECO:0000256" key="3">
    <source>
        <dbReference type="ARBA" id="ARBA00004740"/>
    </source>
</evidence>
<keyword evidence="9" id="KW-0326">Glycosidase</keyword>
<feature type="chain" id="PRO_5003868687" description="Beta-mannosidase B" evidence="13">
    <location>
        <begin position="22"/>
        <end position="933"/>
    </location>
</feature>
<dbReference type="InterPro" id="IPR041447">
    <property type="entry name" value="Mannosidase_ig"/>
</dbReference>
<comment type="similarity">
    <text evidence="10">Belongs to the glycosyl hydrolase 2 family. Beta-mannosidase B subfamily.</text>
</comment>
<evidence type="ECO:0000256" key="10">
    <source>
        <dbReference type="ARBA" id="ARBA00038429"/>
    </source>
</evidence>
<keyword evidence="6" id="KW-0964">Secreted</keyword>
<comment type="subunit">
    <text evidence="4">Homodimer.</text>
</comment>
<dbReference type="InterPro" id="IPR036156">
    <property type="entry name" value="Beta-gal/glucu_dom_sf"/>
</dbReference>
<evidence type="ECO:0000256" key="2">
    <source>
        <dbReference type="ARBA" id="ARBA00004613"/>
    </source>
</evidence>
<accession>K3X8E7</accession>
<reference evidence="18" key="3">
    <citation type="submission" date="2015-02" db="UniProtKB">
        <authorList>
            <consortium name="EnsemblProtists"/>
        </authorList>
    </citation>
    <scope>IDENTIFICATION</scope>
    <source>
        <strain evidence="18">DAOM BR144</strain>
    </source>
</reference>
<dbReference type="AlphaFoldDB" id="K3X8E7"/>
<dbReference type="EnsemblProtists" id="PYU1_T013496">
    <property type="protein sequence ID" value="PYU1_T013496"/>
    <property type="gene ID" value="PYU1_G013467"/>
</dbReference>
<evidence type="ECO:0000313" key="18">
    <source>
        <dbReference type="EnsemblProtists" id="PYU1_T013496"/>
    </source>
</evidence>
<dbReference type="Gene3D" id="2.60.120.260">
    <property type="entry name" value="Galactose-binding domain-like"/>
    <property type="match status" value="1"/>
</dbReference>
<evidence type="ECO:0000256" key="11">
    <source>
        <dbReference type="ARBA" id="ARBA00041069"/>
    </source>
</evidence>
<dbReference type="InParanoid" id="K3X8E7"/>
<feature type="domain" description="Mannosidase Ig/CBM-like" evidence="16">
    <location>
        <begin position="734"/>
        <end position="833"/>
    </location>
</feature>
<feature type="domain" description="Beta-mannosidase Ig-fold" evidence="15">
    <location>
        <begin position="850"/>
        <end position="919"/>
    </location>
</feature>
<protein>
    <recommendedName>
        <fullName evidence="11">Beta-mannosidase B</fullName>
        <ecNumber evidence="5">3.2.1.25</ecNumber>
    </recommendedName>
    <alternativeName>
        <fullName evidence="12">Mannanase B</fullName>
    </alternativeName>
</protein>
<evidence type="ECO:0000256" key="13">
    <source>
        <dbReference type="SAM" id="SignalP"/>
    </source>
</evidence>
<dbReference type="PANTHER" id="PTHR43730:SF1">
    <property type="entry name" value="BETA-MANNOSIDASE"/>
    <property type="match status" value="1"/>
</dbReference>
<dbReference type="HOGENOM" id="CLU_005015_3_1_1"/>
<keyword evidence="7" id="KW-0378">Hydrolase</keyword>
<evidence type="ECO:0000256" key="8">
    <source>
        <dbReference type="ARBA" id="ARBA00023180"/>
    </source>
</evidence>
<evidence type="ECO:0000256" key="7">
    <source>
        <dbReference type="ARBA" id="ARBA00022801"/>
    </source>
</evidence>
<dbReference type="SUPFAM" id="SSF49303">
    <property type="entry name" value="beta-Galactosidase/glucuronidase domain"/>
    <property type="match status" value="1"/>
</dbReference>
<evidence type="ECO:0000259" key="15">
    <source>
        <dbReference type="Pfam" id="PF17753"/>
    </source>
</evidence>
<dbReference type="InterPro" id="IPR054593">
    <property type="entry name" value="Beta-mannosidase-like_N2"/>
</dbReference>
<dbReference type="PANTHER" id="PTHR43730">
    <property type="entry name" value="BETA-MANNOSIDASE"/>
    <property type="match status" value="1"/>
</dbReference>
<dbReference type="Gene3D" id="2.60.40.10">
    <property type="entry name" value="Immunoglobulins"/>
    <property type="match status" value="2"/>
</dbReference>
<dbReference type="SUPFAM" id="SSF51445">
    <property type="entry name" value="(Trans)glycosidases"/>
    <property type="match status" value="1"/>
</dbReference>
<dbReference type="STRING" id="431595.K3X8E7"/>